<dbReference type="RefSeq" id="XP_011775517.1">
    <property type="nucleotide sequence ID" value="XM_011777215.1"/>
</dbReference>
<evidence type="ECO:0000313" key="3">
    <source>
        <dbReference type="Proteomes" id="UP000002316"/>
    </source>
</evidence>
<protein>
    <submittedName>
        <fullName evidence="2">Uncharacterized protein</fullName>
    </submittedName>
</protein>
<gene>
    <name evidence="2" type="ORF">TbgDal_VIII1870</name>
</gene>
<dbReference type="GeneID" id="23863355"/>
<feature type="region of interest" description="Disordered" evidence="1">
    <location>
        <begin position="52"/>
        <end position="93"/>
    </location>
</feature>
<proteinExistence type="predicted"/>
<accession>C9ZV02</accession>
<dbReference type="KEGG" id="tbg:TbgDal_VIII1870"/>
<reference evidence="3" key="1">
    <citation type="journal article" date="2010" name="PLoS Negl. Trop. Dis.">
        <title>The genome sequence of Trypanosoma brucei gambiense, causative agent of chronic human african trypanosomiasis.</title>
        <authorList>
            <person name="Jackson A.P."/>
            <person name="Sanders M."/>
            <person name="Berry A."/>
            <person name="McQuillan J."/>
            <person name="Aslett M.A."/>
            <person name="Quail M.A."/>
            <person name="Chukualim B."/>
            <person name="Capewell P."/>
            <person name="MacLeod A."/>
            <person name="Melville S.E."/>
            <person name="Gibson W."/>
            <person name="Barry J.D."/>
            <person name="Berriman M."/>
            <person name="Hertz-Fowler C."/>
        </authorList>
    </citation>
    <scope>NUCLEOTIDE SEQUENCE [LARGE SCALE GENOMIC DNA]</scope>
    <source>
        <strain evidence="3">MHOM/CI/86/DAL972</strain>
    </source>
</reference>
<sequence length="305" mass="32389">MYGPHHRVAPLRHTGAGVTKLPRNHCNQGLQRQCSYATNTLQSLPYDTQGATSAAGGGIGSHTMPARMQQPRLSVPSHSHPPPFSQLATQSTPTQLGDGLVSGRSVPNVNYQQPSQQQQQGSMEAATALLAFTQAIQGQERHMATGCQSLLHLRAIAEAQSAQVAAVNALATEVRAMVEATRDVCLLLTRTREQLPETKTSGVHRRESHGPFRPFSRLVLGEECSPHASPVEVASEHSGNENKTNVKTCGWRDGVNDTGAAYISATAGLKSVVLRGAGDGAAAAAASPVENTSQPQYIEDDIFSM</sequence>
<organism evidence="2 3">
    <name type="scientific">Trypanosoma brucei gambiense (strain MHOM/CI/86/DAL972)</name>
    <dbReference type="NCBI Taxonomy" id="679716"/>
    <lineage>
        <taxon>Eukaryota</taxon>
        <taxon>Discoba</taxon>
        <taxon>Euglenozoa</taxon>
        <taxon>Kinetoplastea</taxon>
        <taxon>Metakinetoplastina</taxon>
        <taxon>Trypanosomatida</taxon>
        <taxon>Trypanosomatidae</taxon>
        <taxon>Trypanosoma</taxon>
    </lineage>
</organism>
<evidence type="ECO:0000313" key="2">
    <source>
        <dbReference type="EMBL" id="CBH13240.1"/>
    </source>
</evidence>
<evidence type="ECO:0000256" key="1">
    <source>
        <dbReference type="SAM" id="MobiDB-lite"/>
    </source>
</evidence>
<dbReference type="EMBL" id="FN554971">
    <property type="protein sequence ID" value="CBH13240.1"/>
    <property type="molecule type" value="Genomic_DNA"/>
</dbReference>
<dbReference type="AlphaFoldDB" id="C9ZV02"/>
<name>C9ZV02_TRYB9</name>
<dbReference type="VEuPathDB" id="TriTrypDB:Tbg972.8.1870"/>
<dbReference type="Proteomes" id="UP000002316">
    <property type="component" value="Chromosome 8"/>
</dbReference>